<sequence>MDNPLLRTHSSSGRHSSMMTNVLSATAKPSILSSTSAYDPYKVKAALMGNQSSNLSRFEMDRYDTISRQQNLSDWMDSVV</sequence>
<dbReference type="AlphaFoldDB" id="A0A9Q0LYJ6"/>
<proteinExistence type="predicted"/>
<evidence type="ECO:0000313" key="1">
    <source>
        <dbReference type="EMBL" id="KAJ6215473.1"/>
    </source>
</evidence>
<evidence type="ECO:0000313" key="2">
    <source>
        <dbReference type="Proteomes" id="UP001142055"/>
    </source>
</evidence>
<gene>
    <name evidence="1" type="ORF">RDWZM_009973</name>
</gene>
<dbReference type="Proteomes" id="UP001142055">
    <property type="component" value="Chromosome 4"/>
</dbReference>
<accession>A0A9Q0LYJ6</accession>
<dbReference type="EMBL" id="JAPWDV010000004">
    <property type="protein sequence ID" value="KAJ6215473.1"/>
    <property type="molecule type" value="Genomic_DNA"/>
</dbReference>
<reference evidence="1" key="1">
    <citation type="submission" date="2022-12" db="EMBL/GenBank/DDBJ databases">
        <title>Genome assemblies of Blomia tropicalis.</title>
        <authorList>
            <person name="Cui Y."/>
        </authorList>
    </citation>
    <scope>NUCLEOTIDE SEQUENCE</scope>
    <source>
        <tissue evidence="1">Adult mites</tissue>
    </source>
</reference>
<organism evidence="1 2">
    <name type="scientific">Blomia tropicalis</name>
    <name type="common">Mite</name>
    <dbReference type="NCBI Taxonomy" id="40697"/>
    <lineage>
        <taxon>Eukaryota</taxon>
        <taxon>Metazoa</taxon>
        <taxon>Ecdysozoa</taxon>
        <taxon>Arthropoda</taxon>
        <taxon>Chelicerata</taxon>
        <taxon>Arachnida</taxon>
        <taxon>Acari</taxon>
        <taxon>Acariformes</taxon>
        <taxon>Sarcoptiformes</taxon>
        <taxon>Astigmata</taxon>
        <taxon>Glycyphagoidea</taxon>
        <taxon>Echimyopodidae</taxon>
        <taxon>Blomia</taxon>
    </lineage>
</organism>
<keyword evidence="2" id="KW-1185">Reference proteome</keyword>
<name>A0A9Q0LYJ6_BLOTA</name>
<comment type="caution">
    <text evidence="1">The sequence shown here is derived from an EMBL/GenBank/DDBJ whole genome shotgun (WGS) entry which is preliminary data.</text>
</comment>
<protein>
    <submittedName>
        <fullName evidence="1">Uncharacterized protein</fullName>
    </submittedName>
</protein>